<proteinExistence type="predicted"/>
<dbReference type="PANTHER" id="PTHR34220:SF7">
    <property type="entry name" value="SENSOR HISTIDINE KINASE YPDA"/>
    <property type="match status" value="1"/>
</dbReference>
<keyword evidence="1" id="KW-0812">Transmembrane</keyword>
<reference evidence="3 4" key="1">
    <citation type="submission" date="2023-12" db="EMBL/GenBank/DDBJ databases">
        <title>Novel species of the genus Arcicella isolated from rivers.</title>
        <authorList>
            <person name="Lu H."/>
        </authorList>
    </citation>
    <scope>NUCLEOTIDE SEQUENCE [LARGE SCALE GENOMIC DNA]</scope>
    <source>
        <strain evidence="3 4">KCTC 23307</strain>
    </source>
</reference>
<feature type="transmembrane region" description="Helical" evidence="1">
    <location>
        <begin position="7"/>
        <end position="30"/>
    </location>
</feature>
<comment type="caution">
    <text evidence="3">The sequence shown here is derived from an EMBL/GenBank/DDBJ whole genome shotgun (WGS) entry which is preliminary data.</text>
</comment>
<keyword evidence="4" id="KW-1185">Reference proteome</keyword>
<dbReference type="Pfam" id="PF06580">
    <property type="entry name" value="His_kinase"/>
    <property type="match status" value="1"/>
</dbReference>
<keyword evidence="1" id="KW-0472">Membrane</keyword>
<dbReference type="Gene3D" id="3.30.565.10">
    <property type="entry name" value="Histidine kinase-like ATPase, C-terminal domain"/>
    <property type="match status" value="1"/>
</dbReference>
<dbReference type="EMBL" id="JAYFUM010000034">
    <property type="protein sequence ID" value="MEA5141867.1"/>
    <property type="molecule type" value="Genomic_DNA"/>
</dbReference>
<evidence type="ECO:0000256" key="1">
    <source>
        <dbReference type="SAM" id="Phobius"/>
    </source>
</evidence>
<accession>A0ABU5QH41</accession>
<dbReference type="InterPro" id="IPR050640">
    <property type="entry name" value="Bact_2-comp_sensor_kinase"/>
</dbReference>
<dbReference type="SUPFAM" id="SSF55874">
    <property type="entry name" value="ATPase domain of HSP90 chaperone/DNA topoisomerase II/histidine kinase"/>
    <property type="match status" value="1"/>
</dbReference>
<organism evidence="3 4">
    <name type="scientific">Arcicella rigui</name>
    <dbReference type="NCBI Taxonomy" id="797020"/>
    <lineage>
        <taxon>Bacteria</taxon>
        <taxon>Pseudomonadati</taxon>
        <taxon>Bacteroidota</taxon>
        <taxon>Cytophagia</taxon>
        <taxon>Cytophagales</taxon>
        <taxon>Flectobacillaceae</taxon>
        <taxon>Arcicella</taxon>
    </lineage>
</organism>
<dbReference type="GO" id="GO:0016301">
    <property type="term" value="F:kinase activity"/>
    <property type="evidence" value="ECO:0007669"/>
    <property type="project" value="UniProtKB-KW"/>
</dbReference>
<feature type="transmembrane region" description="Helical" evidence="1">
    <location>
        <begin position="36"/>
        <end position="58"/>
    </location>
</feature>
<evidence type="ECO:0000259" key="2">
    <source>
        <dbReference type="Pfam" id="PF06580"/>
    </source>
</evidence>
<evidence type="ECO:0000313" key="4">
    <source>
        <dbReference type="Proteomes" id="UP001302949"/>
    </source>
</evidence>
<keyword evidence="3" id="KW-0808">Transferase</keyword>
<dbReference type="InterPro" id="IPR036890">
    <property type="entry name" value="HATPase_C_sf"/>
</dbReference>
<protein>
    <submittedName>
        <fullName evidence="3">Histidine kinase</fullName>
    </submittedName>
</protein>
<feature type="domain" description="Signal transduction histidine kinase internal region" evidence="2">
    <location>
        <begin position="153"/>
        <end position="232"/>
    </location>
</feature>
<feature type="transmembrane region" description="Helical" evidence="1">
    <location>
        <begin position="70"/>
        <end position="89"/>
    </location>
</feature>
<dbReference type="PANTHER" id="PTHR34220">
    <property type="entry name" value="SENSOR HISTIDINE KINASE YPDA"/>
    <property type="match status" value="1"/>
</dbReference>
<evidence type="ECO:0000313" key="3">
    <source>
        <dbReference type="EMBL" id="MEA5141867.1"/>
    </source>
</evidence>
<keyword evidence="3" id="KW-0418">Kinase</keyword>
<keyword evidence="1" id="KW-1133">Transmembrane helix</keyword>
<feature type="transmembrane region" description="Helical" evidence="1">
    <location>
        <begin position="109"/>
        <end position="130"/>
    </location>
</feature>
<name>A0ABU5QH41_9BACT</name>
<sequence length="344" mass="39724">MNHKRIYWIMHISCWLLIAKMALKYSLLVINNYHPALQYFSAVFIFGVVSTHCYKLIVDKYQTDNISIQKFLLFPIIGNIVVGLLFLIVDSQFTDPEYKAKNYTDFSSYFSLYLDDFWVITPWFFFFHFLRYAAQKQIINERFVSMEKMIIAAELETLKTQLHPHFFFNALNSIKALMIIDHEQARSAVDQLSDLLRLSLNIGQSPEVRISEELKLSKAYLFLEKIRFDKRLQYTIDVEEGLSHKMIIPMSISTLIENAIKHGIAKQKAGGDVSIKIFQEDNFIKIQVSNSGTFTPEPQKNDGGIGLSNLKKRVELKYKGEASLEIKEIDSRVVALLCIPVAKV</sequence>
<dbReference type="Proteomes" id="UP001302949">
    <property type="component" value="Unassembled WGS sequence"/>
</dbReference>
<dbReference type="RefSeq" id="WP_323299021.1">
    <property type="nucleotide sequence ID" value="NZ_JAYFUM010000034.1"/>
</dbReference>
<dbReference type="InterPro" id="IPR010559">
    <property type="entry name" value="Sig_transdc_His_kin_internal"/>
</dbReference>
<gene>
    <name evidence="3" type="ORF">VB248_22110</name>
</gene>